<gene>
    <name evidence="2" type="ORF">BT62DRAFT_1070830</name>
</gene>
<dbReference type="EMBL" id="MU250523">
    <property type="protein sequence ID" value="KAG7453168.1"/>
    <property type="molecule type" value="Genomic_DNA"/>
</dbReference>
<dbReference type="OrthoDB" id="2558918at2759"/>
<proteinExistence type="predicted"/>
<feature type="transmembrane region" description="Helical" evidence="1">
    <location>
        <begin position="89"/>
        <end position="111"/>
    </location>
</feature>
<keyword evidence="1" id="KW-0472">Membrane</keyword>
<dbReference type="GeneID" id="66100986"/>
<sequence>MPEKKDEVVKSPFKVFVTSPRRMLYAIAFFLVFALTSSELGLVSQQLHNGGNNYANYPGMEYKHALGLLLFSCVFTYLYLIGHLYVSGVGLITFFTFVGAVFWGTGAGVIFQVSPFRSYNCGNPADSFSPNWARFANQCSRIVSIQGIAWANWGLFVFLFFGMLIHKLEIKARPNVTFYGP</sequence>
<keyword evidence="1" id="KW-1133">Transmembrane helix</keyword>
<evidence type="ECO:0008006" key="4">
    <source>
        <dbReference type="Google" id="ProtNLM"/>
    </source>
</evidence>
<organism evidence="2 3">
    <name type="scientific">Guyanagaster necrorhizus</name>
    <dbReference type="NCBI Taxonomy" id="856835"/>
    <lineage>
        <taxon>Eukaryota</taxon>
        <taxon>Fungi</taxon>
        <taxon>Dikarya</taxon>
        <taxon>Basidiomycota</taxon>
        <taxon>Agaricomycotina</taxon>
        <taxon>Agaricomycetes</taxon>
        <taxon>Agaricomycetidae</taxon>
        <taxon>Agaricales</taxon>
        <taxon>Marasmiineae</taxon>
        <taxon>Physalacriaceae</taxon>
        <taxon>Guyanagaster</taxon>
    </lineage>
</organism>
<feature type="transmembrane region" description="Helical" evidence="1">
    <location>
        <begin position="142"/>
        <end position="165"/>
    </location>
</feature>
<dbReference type="AlphaFoldDB" id="A0A9P8AYZ5"/>
<keyword evidence="3" id="KW-1185">Reference proteome</keyword>
<evidence type="ECO:0000313" key="3">
    <source>
        <dbReference type="Proteomes" id="UP000812287"/>
    </source>
</evidence>
<evidence type="ECO:0000313" key="2">
    <source>
        <dbReference type="EMBL" id="KAG7453168.1"/>
    </source>
</evidence>
<comment type="caution">
    <text evidence="2">The sequence shown here is derived from an EMBL/GenBank/DDBJ whole genome shotgun (WGS) entry which is preliminary data.</text>
</comment>
<dbReference type="RefSeq" id="XP_043046668.1">
    <property type="nucleotide sequence ID" value="XM_043178692.1"/>
</dbReference>
<accession>A0A9P8AYZ5</accession>
<dbReference type="Proteomes" id="UP000812287">
    <property type="component" value="Unassembled WGS sequence"/>
</dbReference>
<protein>
    <recommendedName>
        <fullName evidence="4">MARVEL domain-containing protein</fullName>
    </recommendedName>
</protein>
<reference evidence="2" key="1">
    <citation type="submission" date="2020-11" db="EMBL/GenBank/DDBJ databases">
        <title>Adaptations for nitrogen fixation in a non-lichenized fungal sporocarp promotes dispersal by wood-feeding termites.</title>
        <authorList>
            <consortium name="DOE Joint Genome Institute"/>
            <person name="Koch R.A."/>
            <person name="Yoon G."/>
            <person name="Arayal U."/>
            <person name="Lail K."/>
            <person name="Amirebrahimi M."/>
            <person name="Labutti K."/>
            <person name="Lipzen A."/>
            <person name="Riley R."/>
            <person name="Barry K."/>
            <person name="Henrissat B."/>
            <person name="Grigoriev I.V."/>
            <person name="Herr J.R."/>
            <person name="Aime M.C."/>
        </authorList>
    </citation>
    <scope>NUCLEOTIDE SEQUENCE</scope>
    <source>
        <strain evidence="2">MCA 3950</strain>
    </source>
</reference>
<evidence type="ECO:0000256" key="1">
    <source>
        <dbReference type="SAM" id="Phobius"/>
    </source>
</evidence>
<feature type="transmembrane region" description="Helical" evidence="1">
    <location>
        <begin position="23"/>
        <end position="44"/>
    </location>
</feature>
<keyword evidence="1" id="KW-0812">Transmembrane</keyword>
<feature type="transmembrane region" description="Helical" evidence="1">
    <location>
        <begin position="64"/>
        <end position="82"/>
    </location>
</feature>
<name>A0A9P8AYZ5_9AGAR</name>